<proteinExistence type="predicted"/>
<sequence length="63" mass="7334">MRSAPQKRKRKEDDTDLMGEVKSTLQHLSQRLGQTREKSSNQIFEEYVASMLDPITDSEVHTR</sequence>
<dbReference type="AlphaFoldDB" id="A0A9P0M308"/>
<comment type="caution">
    <text evidence="2">The sequence shown here is derived from an EMBL/GenBank/DDBJ whole genome shotgun (WGS) entry which is preliminary data.</text>
</comment>
<dbReference type="OrthoDB" id="6772202at2759"/>
<name>A0A9P0M308_ACAOB</name>
<evidence type="ECO:0000256" key="1">
    <source>
        <dbReference type="SAM" id="MobiDB-lite"/>
    </source>
</evidence>
<accession>A0A9P0M308</accession>
<evidence type="ECO:0000313" key="3">
    <source>
        <dbReference type="Proteomes" id="UP001152888"/>
    </source>
</evidence>
<dbReference type="EMBL" id="CAKOFQ010008007">
    <property type="protein sequence ID" value="CAH2010801.1"/>
    <property type="molecule type" value="Genomic_DNA"/>
</dbReference>
<keyword evidence="3" id="KW-1185">Reference proteome</keyword>
<organism evidence="2 3">
    <name type="scientific">Acanthoscelides obtectus</name>
    <name type="common">Bean weevil</name>
    <name type="synonym">Bruchus obtectus</name>
    <dbReference type="NCBI Taxonomy" id="200917"/>
    <lineage>
        <taxon>Eukaryota</taxon>
        <taxon>Metazoa</taxon>
        <taxon>Ecdysozoa</taxon>
        <taxon>Arthropoda</taxon>
        <taxon>Hexapoda</taxon>
        <taxon>Insecta</taxon>
        <taxon>Pterygota</taxon>
        <taxon>Neoptera</taxon>
        <taxon>Endopterygota</taxon>
        <taxon>Coleoptera</taxon>
        <taxon>Polyphaga</taxon>
        <taxon>Cucujiformia</taxon>
        <taxon>Chrysomeloidea</taxon>
        <taxon>Chrysomelidae</taxon>
        <taxon>Bruchinae</taxon>
        <taxon>Bruchini</taxon>
        <taxon>Acanthoscelides</taxon>
    </lineage>
</organism>
<dbReference type="Proteomes" id="UP001152888">
    <property type="component" value="Unassembled WGS sequence"/>
</dbReference>
<evidence type="ECO:0000313" key="2">
    <source>
        <dbReference type="EMBL" id="CAH2010801.1"/>
    </source>
</evidence>
<gene>
    <name evidence="2" type="ORF">ACAOBT_LOCUS31787</name>
</gene>
<feature type="region of interest" description="Disordered" evidence="1">
    <location>
        <begin position="1"/>
        <end position="20"/>
    </location>
</feature>
<reference evidence="2" key="1">
    <citation type="submission" date="2022-03" db="EMBL/GenBank/DDBJ databases">
        <authorList>
            <person name="Sayadi A."/>
        </authorList>
    </citation>
    <scope>NUCLEOTIDE SEQUENCE</scope>
</reference>
<feature type="compositionally biased region" description="Basic residues" evidence="1">
    <location>
        <begin position="1"/>
        <end position="10"/>
    </location>
</feature>
<protein>
    <submittedName>
        <fullName evidence="2">Uncharacterized protein</fullName>
    </submittedName>
</protein>